<name>A0A423PYH0_9GAMM</name>
<gene>
    <name evidence="9" type="ORF">SAJA_04755</name>
</gene>
<dbReference type="EMBL" id="AYKG01000011">
    <property type="protein sequence ID" value="ROO30654.1"/>
    <property type="molecule type" value="Genomic_DNA"/>
</dbReference>
<dbReference type="GO" id="GO:0015483">
    <property type="term" value="F:long-chain fatty acid transporting porin activity"/>
    <property type="evidence" value="ECO:0007669"/>
    <property type="project" value="TreeGrafter"/>
</dbReference>
<evidence type="ECO:0000256" key="2">
    <source>
        <dbReference type="ARBA" id="ARBA00008163"/>
    </source>
</evidence>
<comment type="similarity">
    <text evidence="2">Belongs to the OmpP1/FadL family.</text>
</comment>
<keyword evidence="7" id="KW-0998">Cell outer membrane</keyword>
<feature type="chain" id="PRO_5019283583" evidence="8">
    <location>
        <begin position="24"/>
        <end position="380"/>
    </location>
</feature>
<dbReference type="PANTHER" id="PTHR35093">
    <property type="entry name" value="OUTER MEMBRANE PROTEIN NMB0088-RELATED"/>
    <property type="match status" value="1"/>
</dbReference>
<comment type="subcellular location">
    <subcellularLocation>
        <location evidence="1">Cell outer membrane</location>
        <topology evidence="1">Multi-pass membrane protein</topology>
    </subcellularLocation>
</comment>
<dbReference type="FunCoup" id="A0A423PYH0">
    <property type="interactions" value="49"/>
</dbReference>
<keyword evidence="3" id="KW-1134">Transmembrane beta strand</keyword>
<dbReference type="Pfam" id="PF03349">
    <property type="entry name" value="Toluene_X"/>
    <property type="match status" value="1"/>
</dbReference>
<evidence type="ECO:0000256" key="5">
    <source>
        <dbReference type="ARBA" id="ARBA00022729"/>
    </source>
</evidence>
<evidence type="ECO:0000256" key="6">
    <source>
        <dbReference type="ARBA" id="ARBA00023136"/>
    </source>
</evidence>
<dbReference type="PANTHER" id="PTHR35093:SF8">
    <property type="entry name" value="OUTER MEMBRANE PROTEIN NMB0088-RELATED"/>
    <property type="match status" value="1"/>
</dbReference>
<dbReference type="AlphaFoldDB" id="A0A423PYH0"/>
<proteinExistence type="inferred from homology"/>
<evidence type="ECO:0000313" key="9">
    <source>
        <dbReference type="EMBL" id="ROO30654.1"/>
    </source>
</evidence>
<feature type="signal peptide" evidence="8">
    <location>
        <begin position="1"/>
        <end position="23"/>
    </location>
</feature>
<protein>
    <submittedName>
        <fullName evidence="9">Transporter</fullName>
    </submittedName>
</protein>
<evidence type="ECO:0000256" key="3">
    <source>
        <dbReference type="ARBA" id="ARBA00022452"/>
    </source>
</evidence>
<dbReference type="Gene3D" id="2.40.160.60">
    <property type="entry name" value="Outer membrane protein transport protein (OMPP1/FadL/TodX)"/>
    <property type="match status" value="1"/>
</dbReference>
<evidence type="ECO:0000313" key="10">
    <source>
        <dbReference type="Proteomes" id="UP000285310"/>
    </source>
</evidence>
<dbReference type="InterPro" id="IPR005017">
    <property type="entry name" value="OMPP1/FadL/TodX"/>
</dbReference>
<evidence type="ECO:0000256" key="4">
    <source>
        <dbReference type="ARBA" id="ARBA00022692"/>
    </source>
</evidence>
<keyword evidence="10" id="KW-1185">Reference proteome</keyword>
<dbReference type="InParanoid" id="A0A423PYH0"/>
<keyword evidence="4" id="KW-0812">Transmembrane</keyword>
<dbReference type="GO" id="GO:0009279">
    <property type="term" value="C:cell outer membrane"/>
    <property type="evidence" value="ECO:0007669"/>
    <property type="project" value="UniProtKB-SubCell"/>
</dbReference>
<evidence type="ECO:0000256" key="8">
    <source>
        <dbReference type="SAM" id="SignalP"/>
    </source>
</evidence>
<sequence>MFKNCVVAGLGSVGLLGSSIAMAGGLQRTTQSVSAILTPGNYAEISYTRVVPDITGTGTLSGVGTGDAAENFNLPAGLLKVDLTDRLAAGLFVDQPFGIDLEYADNMPEFGGTDATADSIAFTGVLAYTLPYEFTLFGGVRQQRVGGNVTLQGLGYGPLSGYNVDFRNDWGTGWLAGVAYERPEIALRVALTYNSRITHKLPSRERLDTVVATPGGAVPVSLDQSSVTSIDTPESWLLEARTGIAPNTVAFGSVRYVEHEKSLLEPELFTNLAGRGLVDFDDTITYELGVGYRFTSFFSGSVSGLIEDGNSAPYTPLRVAGDRQAVALGGLFQLTERVTFGTGLSYFWLNGSPVSTSGDPLAEFDDGRFWAFTGKIGVAF</sequence>
<evidence type="ECO:0000256" key="7">
    <source>
        <dbReference type="ARBA" id="ARBA00023237"/>
    </source>
</evidence>
<dbReference type="SUPFAM" id="SSF56935">
    <property type="entry name" value="Porins"/>
    <property type="match status" value="1"/>
</dbReference>
<accession>A0A423PYH0</accession>
<dbReference type="RefSeq" id="WP_184999751.1">
    <property type="nucleotide sequence ID" value="NZ_AYKG01000011.1"/>
</dbReference>
<evidence type="ECO:0000256" key="1">
    <source>
        <dbReference type="ARBA" id="ARBA00004571"/>
    </source>
</evidence>
<organism evidence="9 10">
    <name type="scientific">Salinisphaera japonica YTM-1</name>
    <dbReference type="NCBI Taxonomy" id="1209778"/>
    <lineage>
        <taxon>Bacteria</taxon>
        <taxon>Pseudomonadati</taxon>
        <taxon>Pseudomonadota</taxon>
        <taxon>Gammaproteobacteria</taxon>
        <taxon>Salinisphaerales</taxon>
        <taxon>Salinisphaeraceae</taxon>
        <taxon>Salinisphaera</taxon>
    </lineage>
</organism>
<keyword evidence="5 8" id="KW-0732">Signal</keyword>
<reference evidence="9 10" key="1">
    <citation type="submission" date="2013-10" db="EMBL/GenBank/DDBJ databases">
        <title>Salinisphaera japonica YTM-1 Genome Sequencing.</title>
        <authorList>
            <person name="Lai Q."/>
            <person name="Li C."/>
            <person name="Shao Z."/>
        </authorList>
    </citation>
    <scope>NUCLEOTIDE SEQUENCE [LARGE SCALE GENOMIC DNA]</scope>
    <source>
        <strain evidence="9 10">YTM-1</strain>
    </source>
</reference>
<dbReference type="Proteomes" id="UP000285310">
    <property type="component" value="Unassembled WGS sequence"/>
</dbReference>
<comment type="caution">
    <text evidence="9">The sequence shown here is derived from an EMBL/GenBank/DDBJ whole genome shotgun (WGS) entry which is preliminary data.</text>
</comment>
<keyword evidence="6" id="KW-0472">Membrane</keyword>